<protein>
    <submittedName>
        <fullName evidence="1">Uncharacterized protein</fullName>
    </submittedName>
</protein>
<dbReference type="AlphaFoldDB" id="A0A0S4IUU2"/>
<dbReference type="EMBL" id="CYKH01000314">
    <property type="protein sequence ID" value="CUF39520.1"/>
    <property type="molecule type" value="Genomic_DNA"/>
</dbReference>
<dbReference type="OMA" id="RDACSGT"/>
<organism evidence="1 2">
    <name type="scientific">Bodo saltans</name>
    <name type="common">Flagellated protozoan</name>
    <dbReference type="NCBI Taxonomy" id="75058"/>
    <lineage>
        <taxon>Eukaryota</taxon>
        <taxon>Discoba</taxon>
        <taxon>Euglenozoa</taxon>
        <taxon>Kinetoplastea</taxon>
        <taxon>Metakinetoplastina</taxon>
        <taxon>Eubodonida</taxon>
        <taxon>Bodonidae</taxon>
        <taxon>Bodo</taxon>
    </lineage>
</organism>
<dbReference type="Proteomes" id="UP000051952">
    <property type="component" value="Unassembled WGS sequence"/>
</dbReference>
<reference evidence="2" key="1">
    <citation type="submission" date="2015-09" db="EMBL/GenBank/DDBJ databases">
        <authorList>
            <consortium name="Pathogen Informatics"/>
        </authorList>
    </citation>
    <scope>NUCLEOTIDE SEQUENCE [LARGE SCALE GENOMIC DNA]</scope>
    <source>
        <strain evidence="2">Lake Konstanz</strain>
    </source>
</reference>
<name>A0A0S4IUU2_BODSA</name>
<keyword evidence="2" id="KW-1185">Reference proteome</keyword>
<accession>A0A0S4IUU2</accession>
<proteinExistence type="predicted"/>
<sequence length="230" mass="24282">MELRVAGHEVLLTLNKSYCCEDESTILQAVAKFKPLVDYLTKLNTEGFQLSSLTILNVSYIAQRIVYVTFDALFASVKTRDTVSQVITLSDDTVAAYLPVVKNNDVSYAVLVEQKRIPVGGASVVEAFSGVQLTNKNFSGPNASLLAAANLPVEGLTSLTANEVVVGNEGSAPTVFLSSTTEVSDAELARLQSGVSEDGASIVVIALEDVISKAVDVKAAVAAALLLQQN</sequence>
<evidence type="ECO:0000313" key="1">
    <source>
        <dbReference type="EMBL" id="CUF39520.1"/>
    </source>
</evidence>
<gene>
    <name evidence="1" type="ORF">BSAL_62130</name>
</gene>
<evidence type="ECO:0000313" key="2">
    <source>
        <dbReference type="Proteomes" id="UP000051952"/>
    </source>
</evidence>
<dbReference type="VEuPathDB" id="TriTrypDB:BSAL_62130"/>